<evidence type="ECO:0000256" key="2">
    <source>
        <dbReference type="ARBA" id="ARBA00010271"/>
    </source>
</evidence>
<proteinExistence type="inferred from homology"/>
<keyword evidence="3" id="KW-0328">Glycosyltransferase</keyword>
<keyword evidence="5" id="KW-0333">Golgi apparatus</keyword>
<dbReference type="AlphaFoldDB" id="A0A2N9H0H6"/>
<name>A0A2N9H0H6_FAGSY</name>
<feature type="transmembrane region" description="Helical" evidence="6">
    <location>
        <begin position="21"/>
        <end position="40"/>
    </location>
</feature>
<dbReference type="Pfam" id="PF03016">
    <property type="entry name" value="Exostosin_GT47"/>
    <property type="match status" value="1"/>
</dbReference>
<keyword evidence="4" id="KW-0735">Signal-anchor</keyword>
<accession>A0A2N9H0H6</accession>
<dbReference type="GO" id="GO:0016757">
    <property type="term" value="F:glycosyltransferase activity"/>
    <property type="evidence" value="ECO:0007669"/>
    <property type="project" value="UniProtKB-KW"/>
</dbReference>
<evidence type="ECO:0000256" key="5">
    <source>
        <dbReference type="ARBA" id="ARBA00023034"/>
    </source>
</evidence>
<comment type="similarity">
    <text evidence="2">Belongs to the glycosyltransferase 47 family.</text>
</comment>
<dbReference type="InterPro" id="IPR004263">
    <property type="entry name" value="Exostosin"/>
</dbReference>
<evidence type="ECO:0000259" key="7">
    <source>
        <dbReference type="Pfam" id="PF03016"/>
    </source>
</evidence>
<evidence type="ECO:0000256" key="6">
    <source>
        <dbReference type="SAM" id="Phobius"/>
    </source>
</evidence>
<dbReference type="InterPro" id="IPR040911">
    <property type="entry name" value="Exostosin_GT47"/>
</dbReference>
<keyword evidence="6" id="KW-1133">Transmembrane helix</keyword>
<sequence length="260" mass="29927">MSKTKTNTKCKNSHNHSWFTTLYVLFVITVIVIFITNYPLHLSGMDKTLSFILGLHKDYLDYNYKQMERDFKVYAYPGGDLKSPRNLTGKYASEGFFFKNLKESRFLTRDPGQAHLFFIPISCHRKGTSNKKMAIIVQKYVQSLISKYPYWNRTQGIDHFFVNCHEIGVKATKGVPFLKGNAIQVMCSPRCNSESEFIPHKDIALPPHYGNDAVDRTKPQWEKNIQNNMAKEPLRPKLCNCDNKYPTCIAVLIHYGCVPG</sequence>
<evidence type="ECO:0000313" key="8">
    <source>
        <dbReference type="EMBL" id="SPD05298.1"/>
    </source>
</evidence>
<dbReference type="PANTHER" id="PTHR11062:SF43">
    <property type="entry name" value="EXOSTOSIN FAMILY PROTEIN"/>
    <property type="match status" value="1"/>
</dbReference>
<dbReference type="PANTHER" id="PTHR11062">
    <property type="entry name" value="EXOSTOSIN HEPARAN SULFATE GLYCOSYLTRANSFERASE -RELATED"/>
    <property type="match status" value="1"/>
</dbReference>
<protein>
    <recommendedName>
        <fullName evidence="7">Exostosin GT47 domain-containing protein</fullName>
    </recommendedName>
</protein>
<evidence type="ECO:0000256" key="1">
    <source>
        <dbReference type="ARBA" id="ARBA00004323"/>
    </source>
</evidence>
<organism evidence="8">
    <name type="scientific">Fagus sylvatica</name>
    <name type="common">Beechnut</name>
    <dbReference type="NCBI Taxonomy" id="28930"/>
    <lineage>
        <taxon>Eukaryota</taxon>
        <taxon>Viridiplantae</taxon>
        <taxon>Streptophyta</taxon>
        <taxon>Embryophyta</taxon>
        <taxon>Tracheophyta</taxon>
        <taxon>Spermatophyta</taxon>
        <taxon>Magnoliopsida</taxon>
        <taxon>eudicotyledons</taxon>
        <taxon>Gunneridae</taxon>
        <taxon>Pentapetalae</taxon>
        <taxon>rosids</taxon>
        <taxon>fabids</taxon>
        <taxon>Fagales</taxon>
        <taxon>Fagaceae</taxon>
        <taxon>Fagus</taxon>
    </lineage>
</organism>
<keyword evidence="6" id="KW-0812">Transmembrane</keyword>
<evidence type="ECO:0000256" key="4">
    <source>
        <dbReference type="ARBA" id="ARBA00022968"/>
    </source>
</evidence>
<comment type="subcellular location">
    <subcellularLocation>
        <location evidence="1">Golgi apparatus membrane</location>
        <topology evidence="1">Single-pass type II membrane protein</topology>
    </subcellularLocation>
</comment>
<reference evidence="8" key="1">
    <citation type="submission" date="2018-02" db="EMBL/GenBank/DDBJ databases">
        <authorList>
            <person name="Cohen D.B."/>
            <person name="Kent A.D."/>
        </authorList>
    </citation>
    <scope>NUCLEOTIDE SEQUENCE</scope>
</reference>
<feature type="domain" description="Exostosin GT47" evidence="7">
    <location>
        <begin position="68"/>
        <end position="212"/>
    </location>
</feature>
<dbReference type="GO" id="GO:0000139">
    <property type="term" value="C:Golgi membrane"/>
    <property type="evidence" value="ECO:0007669"/>
    <property type="project" value="UniProtKB-SubCell"/>
</dbReference>
<evidence type="ECO:0000256" key="3">
    <source>
        <dbReference type="ARBA" id="ARBA00022676"/>
    </source>
</evidence>
<gene>
    <name evidence="8" type="ORF">FSB_LOCUS33180</name>
</gene>
<dbReference type="EMBL" id="OIVN01002642">
    <property type="protein sequence ID" value="SPD05298.1"/>
    <property type="molecule type" value="Genomic_DNA"/>
</dbReference>
<keyword evidence="6" id="KW-0472">Membrane</keyword>
<keyword evidence="3" id="KW-0808">Transferase</keyword>